<keyword evidence="2" id="KW-1185">Reference proteome</keyword>
<reference evidence="1" key="1">
    <citation type="submission" date="2020-11" db="EMBL/GenBank/DDBJ databases">
        <authorList>
            <consortium name="DOE Joint Genome Institute"/>
            <person name="Ahrendt S."/>
            <person name="Riley R."/>
            <person name="Andreopoulos W."/>
            <person name="Labutti K."/>
            <person name="Pangilinan J."/>
            <person name="Ruiz-Duenas F.J."/>
            <person name="Barrasa J.M."/>
            <person name="Sanchez-Garcia M."/>
            <person name="Camarero S."/>
            <person name="Miyauchi S."/>
            <person name="Serrano A."/>
            <person name="Linde D."/>
            <person name="Babiker R."/>
            <person name="Drula E."/>
            <person name="Ayuso-Fernandez I."/>
            <person name="Pacheco R."/>
            <person name="Padilla G."/>
            <person name="Ferreira P."/>
            <person name="Barriuso J."/>
            <person name="Kellner H."/>
            <person name="Castanera R."/>
            <person name="Alfaro M."/>
            <person name="Ramirez L."/>
            <person name="Pisabarro A.G."/>
            <person name="Kuo A."/>
            <person name="Tritt A."/>
            <person name="Lipzen A."/>
            <person name="He G."/>
            <person name="Yan M."/>
            <person name="Ng V."/>
            <person name="Cullen D."/>
            <person name="Martin F."/>
            <person name="Rosso M.-N."/>
            <person name="Henrissat B."/>
            <person name="Hibbett D."/>
            <person name="Martinez A.T."/>
            <person name="Grigoriev I.V."/>
        </authorList>
    </citation>
    <scope>NUCLEOTIDE SEQUENCE</scope>
    <source>
        <strain evidence="1">CIRM-BRFM 674</strain>
    </source>
</reference>
<dbReference type="AlphaFoldDB" id="A0A9P5Z0R9"/>
<sequence length="73" mass="8000">MLDPEKSKILVSCPYPNSENLSKKHPACPKFPKFVQIQGSVLPGLPKAQNLSESTDPASQTCKIFVNCRATKI</sequence>
<evidence type="ECO:0000313" key="1">
    <source>
        <dbReference type="EMBL" id="KAF9479307.1"/>
    </source>
</evidence>
<proteinExistence type="predicted"/>
<dbReference type="EMBL" id="MU155216">
    <property type="protein sequence ID" value="KAF9479307.1"/>
    <property type="molecule type" value="Genomic_DNA"/>
</dbReference>
<comment type="caution">
    <text evidence="1">The sequence shown here is derived from an EMBL/GenBank/DDBJ whole genome shotgun (WGS) entry which is preliminary data.</text>
</comment>
<accession>A0A9P5Z0R9</accession>
<evidence type="ECO:0000313" key="2">
    <source>
        <dbReference type="Proteomes" id="UP000807469"/>
    </source>
</evidence>
<dbReference type="Proteomes" id="UP000807469">
    <property type="component" value="Unassembled WGS sequence"/>
</dbReference>
<name>A0A9P5Z0R9_9AGAR</name>
<organism evidence="1 2">
    <name type="scientific">Pholiota conissans</name>
    <dbReference type="NCBI Taxonomy" id="109636"/>
    <lineage>
        <taxon>Eukaryota</taxon>
        <taxon>Fungi</taxon>
        <taxon>Dikarya</taxon>
        <taxon>Basidiomycota</taxon>
        <taxon>Agaricomycotina</taxon>
        <taxon>Agaricomycetes</taxon>
        <taxon>Agaricomycetidae</taxon>
        <taxon>Agaricales</taxon>
        <taxon>Agaricineae</taxon>
        <taxon>Strophariaceae</taxon>
        <taxon>Pholiota</taxon>
    </lineage>
</organism>
<protein>
    <submittedName>
        <fullName evidence="1">Uncharacterized protein</fullName>
    </submittedName>
</protein>
<gene>
    <name evidence="1" type="ORF">BDN70DRAFT_878982</name>
</gene>